<evidence type="ECO:0000256" key="1">
    <source>
        <dbReference type="SAM" id="SignalP"/>
    </source>
</evidence>
<proteinExistence type="predicted"/>
<evidence type="ECO:0008006" key="4">
    <source>
        <dbReference type="Google" id="ProtNLM"/>
    </source>
</evidence>
<feature type="chain" id="PRO_5038456982" description="Lipoprotein" evidence="1">
    <location>
        <begin position="22"/>
        <end position="287"/>
    </location>
</feature>
<dbReference type="EMBL" id="CP020557">
    <property type="protein sequence ID" value="ARF69974.1"/>
    <property type="molecule type" value="Genomic_DNA"/>
</dbReference>
<dbReference type="Proteomes" id="UP000192727">
    <property type="component" value="Chromosome"/>
</dbReference>
<organism evidence="2 3">
    <name type="scientific">Paenibacillus larvae subsp. pulvifaciens</name>
    <dbReference type="NCBI Taxonomy" id="1477"/>
    <lineage>
        <taxon>Bacteria</taxon>
        <taxon>Bacillati</taxon>
        <taxon>Bacillota</taxon>
        <taxon>Bacilli</taxon>
        <taxon>Bacillales</taxon>
        <taxon>Paenibacillaceae</taxon>
        <taxon>Paenibacillus</taxon>
    </lineage>
</organism>
<feature type="signal peptide" evidence="1">
    <location>
        <begin position="1"/>
        <end position="21"/>
    </location>
</feature>
<accession>A0A1V0UXK1</accession>
<sequence>MKSSRKSAKAALISVCLLVLAGCGNRGLPEIKPEVMANKHAVYLVTSGKIKEDQTKISEVLERWHQDNQLVFNWKQNADSWSDEIAKEIEAKPYDYVYVMGDSLLDGAAKQAEAVKKTKFILLQNKPNGSLTNAVPEKADNVQIVEMNQQNIDNQMESWVKLHNKLGDSIIWLTVKDKPIPKEWNISNESDRVVYLDTDDKWLDRVKQQVTKYRPNWVVLYAGADETKSSKLKALNLPLIDTSSSFSAEMKWDAVLDNQLGKMNQEFRPGIQSYTEQEFSQLKFDKN</sequence>
<dbReference type="AlphaFoldDB" id="A0A1V0UXK1"/>
<dbReference type="RefSeq" id="WP_023484661.1">
    <property type="nucleotide sequence ID" value="NZ_CP020557.1"/>
</dbReference>
<evidence type="ECO:0000313" key="2">
    <source>
        <dbReference type="EMBL" id="ARF69974.1"/>
    </source>
</evidence>
<gene>
    <name evidence="2" type="ORF">B7C51_22165</name>
</gene>
<protein>
    <recommendedName>
        <fullName evidence="4">Lipoprotein</fullName>
    </recommendedName>
</protein>
<name>A0A1V0UXK1_9BACL</name>
<keyword evidence="1" id="KW-0732">Signal</keyword>
<dbReference type="PROSITE" id="PS51257">
    <property type="entry name" value="PROKAR_LIPOPROTEIN"/>
    <property type="match status" value="1"/>
</dbReference>
<reference evidence="2 3" key="1">
    <citation type="submission" date="2017-03" db="EMBL/GenBank/DDBJ databases">
        <title>Paenibacillus larvae genome sequencing.</title>
        <authorList>
            <person name="Dingman D.W."/>
        </authorList>
    </citation>
    <scope>NUCLEOTIDE SEQUENCE [LARGE SCALE GENOMIC DNA]</scope>
    <source>
        <strain evidence="2 3">SAG 10367</strain>
    </source>
</reference>
<evidence type="ECO:0000313" key="3">
    <source>
        <dbReference type="Proteomes" id="UP000192727"/>
    </source>
</evidence>